<evidence type="ECO:0008006" key="4">
    <source>
        <dbReference type="Google" id="ProtNLM"/>
    </source>
</evidence>
<feature type="transmembrane region" description="Helical" evidence="1">
    <location>
        <begin position="70"/>
        <end position="90"/>
    </location>
</feature>
<dbReference type="EMBL" id="JBHRXV010000001">
    <property type="protein sequence ID" value="MFC3711320.1"/>
    <property type="molecule type" value="Genomic_DNA"/>
</dbReference>
<dbReference type="Proteomes" id="UP001595615">
    <property type="component" value="Unassembled WGS sequence"/>
</dbReference>
<keyword evidence="1" id="KW-0472">Membrane</keyword>
<evidence type="ECO:0000256" key="1">
    <source>
        <dbReference type="SAM" id="Phobius"/>
    </source>
</evidence>
<keyword evidence="3" id="KW-1185">Reference proteome</keyword>
<accession>A0ABV7X7B9</accession>
<reference evidence="3" key="1">
    <citation type="journal article" date="2019" name="Int. J. Syst. Evol. Microbiol.">
        <title>The Global Catalogue of Microorganisms (GCM) 10K type strain sequencing project: providing services to taxonomists for standard genome sequencing and annotation.</title>
        <authorList>
            <consortium name="The Broad Institute Genomics Platform"/>
            <consortium name="The Broad Institute Genome Sequencing Center for Infectious Disease"/>
            <person name="Wu L."/>
            <person name="Ma J."/>
        </authorList>
    </citation>
    <scope>NUCLEOTIDE SEQUENCE [LARGE SCALE GENOMIC DNA]</scope>
    <source>
        <strain evidence="3">KCTC 42644</strain>
    </source>
</reference>
<sequence length="126" mass="13481">MLQAAPAGASSSVPPRRRFPRLRELVKFALIANAVACGLVAVPLTLAAAYHVERTGRWSAGPLVWRVLGIHDVAMVASLLLGAATPPLLIARRRRARTVAAVEAAPALLPRSTPARQRVVKEPAKW</sequence>
<organism evidence="2 3">
    <name type="scientific">Sphingoaurantiacus capsulatus</name>
    <dbReference type="NCBI Taxonomy" id="1771310"/>
    <lineage>
        <taxon>Bacteria</taxon>
        <taxon>Pseudomonadati</taxon>
        <taxon>Pseudomonadota</taxon>
        <taxon>Alphaproteobacteria</taxon>
        <taxon>Sphingomonadales</taxon>
        <taxon>Sphingosinicellaceae</taxon>
        <taxon>Sphingoaurantiacus</taxon>
    </lineage>
</organism>
<keyword evidence="1" id="KW-0812">Transmembrane</keyword>
<evidence type="ECO:0000313" key="2">
    <source>
        <dbReference type="EMBL" id="MFC3711320.1"/>
    </source>
</evidence>
<protein>
    <recommendedName>
        <fullName evidence="4">Lipoprotein</fullName>
    </recommendedName>
</protein>
<name>A0ABV7X7B9_9SPHN</name>
<comment type="caution">
    <text evidence="2">The sequence shown here is derived from an EMBL/GenBank/DDBJ whole genome shotgun (WGS) entry which is preliminary data.</text>
</comment>
<dbReference type="RefSeq" id="WP_380855999.1">
    <property type="nucleotide sequence ID" value="NZ_JBHRXV010000001.1"/>
</dbReference>
<gene>
    <name evidence="2" type="ORF">ACFOMD_01980</name>
</gene>
<proteinExistence type="predicted"/>
<keyword evidence="1" id="KW-1133">Transmembrane helix</keyword>
<evidence type="ECO:0000313" key="3">
    <source>
        <dbReference type="Proteomes" id="UP001595615"/>
    </source>
</evidence>
<feature type="transmembrane region" description="Helical" evidence="1">
    <location>
        <begin position="25"/>
        <end position="50"/>
    </location>
</feature>